<dbReference type="Pfam" id="PF00356">
    <property type="entry name" value="LacI"/>
    <property type="match status" value="1"/>
</dbReference>
<keyword evidence="2 5" id="KW-0238">DNA-binding</keyword>
<dbReference type="Gene3D" id="3.40.50.2300">
    <property type="match status" value="2"/>
</dbReference>
<dbReference type="SUPFAM" id="SSF53822">
    <property type="entry name" value="Periplasmic binding protein-like I"/>
    <property type="match status" value="1"/>
</dbReference>
<dbReference type="Proteomes" id="UP000664601">
    <property type="component" value="Unassembled WGS sequence"/>
</dbReference>
<evidence type="ECO:0000256" key="2">
    <source>
        <dbReference type="ARBA" id="ARBA00023125"/>
    </source>
</evidence>
<proteinExistence type="predicted"/>
<dbReference type="Pfam" id="PF00532">
    <property type="entry name" value="Peripla_BP_1"/>
    <property type="match status" value="1"/>
</dbReference>
<comment type="caution">
    <text evidence="5">The sequence shown here is derived from an EMBL/GenBank/DDBJ whole genome shotgun (WGS) entry which is preliminary data.</text>
</comment>
<keyword evidence="6" id="KW-1185">Reference proteome</keyword>
<accession>A0ABS3LEX2</accession>
<dbReference type="SUPFAM" id="SSF47413">
    <property type="entry name" value="lambda repressor-like DNA-binding domains"/>
    <property type="match status" value="1"/>
</dbReference>
<protein>
    <submittedName>
        <fullName evidence="5">LacI family DNA-binding transcriptional regulator</fullName>
    </submittedName>
</protein>
<dbReference type="PANTHER" id="PTHR30146">
    <property type="entry name" value="LACI-RELATED TRANSCRIPTIONAL REPRESSOR"/>
    <property type="match status" value="1"/>
</dbReference>
<dbReference type="EMBL" id="JAFREM010000030">
    <property type="protein sequence ID" value="MBO1308174.1"/>
    <property type="molecule type" value="Genomic_DNA"/>
</dbReference>
<name>A0ABS3LEX2_9ENTE</name>
<dbReference type="SMART" id="SM00354">
    <property type="entry name" value="HTH_LACI"/>
    <property type="match status" value="1"/>
</dbReference>
<dbReference type="InterPro" id="IPR010982">
    <property type="entry name" value="Lambda_DNA-bd_dom_sf"/>
</dbReference>
<sequence>MANIRDIAKKTGYSVSTVSRVINNHPYVAEEKRHEILAVMAELNYVPNHTARNLSYGKTKNIGVVIPFTNHPCYDRLVEGILEAAFPAQYKVTLLPTNYDPAIEKSYLDELAAKSFDGLIITSKANSLAVITDYLKFGKIVLCEEADAEGLSSIIIDRKSSITEALHYMREQGVEQIGLALGRDGENSSNSRVALQLCKELFPAFDPDLVKWGCQSPEDGLAAAEFFKNHQMDGVFTSGDEVAAGIIAGYGSEEAPLVVGQENLFISRVMNFPTLDHHLPECGKRAFEALLDEEIQRIKIPYTFVKRNEGLS</sequence>
<evidence type="ECO:0000256" key="1">
    <source>
        <dbReference type="ARBA" id="ARBA00023015"/>
    </source>
</evidence>
<keyword evidence="1" id="KW-0805">Transcription regulation</keyword>
<organism evidence="5 6">
    <name type="scientific">Candidatus Enterococcus moelleringii</name>
    <dbReference type="NCBI Taxonomy" id="2815325"/>
    <lineage>
        <taxon>Bacteria</taxon>
        <taxon>Bacillati</taxon>
        <taxon>Bacillota</taxon>
        <taxon>Bacilli</taxon>
        <taxon>Lactobacillales</taxon>
        <taxon>Enterococcaceae</taxon>
        <taxon>Enterococcus</taxon>
    </lineage>
</organism>
<evidence type="ECO:0000256" key="3">
    <source>
        <dbReference type="ARBA" id="ARBA00023163"/>
    </source>
</evidence>
<dbReference type="GO" id="GO:0003677">
    <property type="term" value="F:DNA binding"/>
    <property type="evidence" value="ECO:0007669"/>
    <property type="project" value="UniProtKB-KW"/>
</dbReference>
<keyword evidence="3" id="KW-0804">Transcription</keyword>
<dbReference type="PROSITE" id="PS50932">
    <property type="entry name" value="HTH_LACI_2"/>
    <property type="match status" value="1"/>
</dbReference>
<dbReference type="CDD" id="cd01392">
    <property type="entry name" value="HTH_LacI"/>
    <property type="match status" value="1"/>
</dbReference>
<evidence type="ECO:0000313" key="5">
    <source>
        <dbReference type="EMBL" id="MBO1308174.1"/>
    </source>
</evidence>
<feature type="domain" description="HTH lacI-type" evidence="4">
    <location>
        <begin position="2"/>
        <end position="56"/>
    </location>
</feature>
<evidence type="ECO:0000259" key="4">
    <source>
        <dbReference type="PROSITE" id="PS50932"/>
    </source>
</evidence>
<dbReference type="InterPro" id="IPR028082">
    <property type="entry name" value="Peripla_BP_I"/>
</dbReference>
<dbReference type="InterPro" id="IPR001761">
    <property type="entry name" value="Peripla_BP/Lac1_sug-bd_dom"/>
</dbReference>
<reference evidence="5 6" key="1">
    <citation type="submission" date="2021-03" db="EMBL/GenBank/DDBJ databases">
        <title>Enterococcal diversity collection.</title>
        <authorList>
            <person name="Gilmore M.S."/>
            <person name="Schwartzman J."/>
            <person name="Van Tyne D."/>
            <person name="Martin M."/>
            <person name="Earl A.M."/>
            <person name="Manson A.L."/>
            <person name="Straub T."/>
            <person name="Salamzade R."/>
            <person name="Saavedra J."/>
            <person name="Lebreton F."/>
            <person name="Prichula J."/>
            <person name="Schaufler K."/>
            <person name="Gaca A."/>
            <person name="Sgardioli B."/>
            <person name="Wagenaar J."/>
            <person name="Strong T."/>
        </authorList>
    </citation>
    <scope>NUCLEOTIDE SEQUENCE [LARGE SCALE GENOMIC DNA]</scope>
    <source>
        <strain evidence="5 6">669A</strain>
    </source>
</reference>
<gene>
    <name evidence="5" type="ORF">JZO70_18505</name>
</gene>
<evidence type="ECO:0000313" key="6">
    <source>
        <dbReference type="Proteomes" id="UP000664601"/>
    </source>
</evidence>
<dbReference type="PANTHER" id="PTHR30146:SF105">
    <property type="entry name" value="CATABOLITE CONTROL PROTEIN B"/>
    <property type="match status" value="1"/>
</dbReference>
<dbReference type="Gene3D" id="1.10.260.40">
    <property type="entry name" value="lambda repressor-like DNA-binding domains"/>
    <property type="match status" value="1"/>
</dbReference>
<dbReference type="CDD" id="cd06286">
    <property type="entry name" value="PBP1_CcpB-like"/>
    <property type="match status" value="1"/>
</dbReference>
<dbReference type="InterPro" id="IPR000843">
    <property type="entry name" value="HTH_LacI"/>
</dbReference>
<dbReference type="RefSeq" id="WP_207675166.1">
    <property type="nucleotide sequence ID" value="NZ_JAFREM010000030.1"/>
</dbReference>